<evidence type="ECO:0000313" key="3">
    <source>
        <dbReference type="Proteomes" id="UP001527866"/>
    </source>
</evidence>
<sequence>MSVTQVVRDSTVVEHAKVAAQQNRRMFIVQLDVAGFDEGSSKVRPGLTRILEGIEEAGWRLDQMTPVTGPEGEALHLCVFRPSSGGAGETASAAEEQAPATDAAQQQNTGQQQAYQQHTGGQQQDPYAAYQYQTGQQQGYGQQQPQQQGYGYGQQQPQQYPGYGQQPQQQGYGYGQQPQQYPGYGQQPQQQGYGQQYPGYGQ</sequence>
<dbReference type="Proteomes" id="UP001527866">
    <property type="component" value="Unassembled WGS sequence"/>
</dbReference>
<comment type="caution">
    <text evidence="2">The sequence shown here is derived from an EMBL/GenBank/DDBJ whole genome shotgun (WGS) entry which is preliminary data.</text>
</comment>
<organism evidence="2 3">
    <name type="scientific">Nocardiopsis endophytica</name>
    <dbReference type="NCBI Taxonomy" id="3018445"/>
    <lineage>
        <taxon>Bacteria</taxon>
        <taxon>Bacillati</taxon>
        <taxon>Actinomycetota</taxon>
        <taxon>Actinomycetes</taxon>
        <taxon>Streptosporangiales</taxon>
        <taxon>Nocardiopsidaceae</taxon>
        <taxon>Nocardiopsis</taxon>
    </lineage>
</organism>
<dbReference type="EMBL" id="JAQFWQ010000069">
    <property type="protein sequence ID" value="MDA2813159.1"/>
    <property type="molecule type" value="Genomic_DNA"/>
</dbReference>
<protein>
    <recommendedName>
        <fullName evidence="4">DUF4177 domain-containing protein</fullName>
    </recommendedName>
</protein>
<feature type="compositionally biased region" description="Low complexity" evidence="1">
    <location>
        <begin position="89"/>
        <end position="202"/>
    </location>
</feature>
<dbReference type="RefSeq" id="WP_270687985.1">
    <property type="nucleotide sequence ID" value="NZ_JAQFWQ010000069.1"/>
</dbReference>
<evidence type="ECO:0000256" key="1">
    <source>
        <dbReference type="SAM" id="MobiDB-lite"/>
    </source>
</evidence>
<name>A0ABT4U885_9ACTN</name>
<gene>
    <name evidence="2" type="ORF">O4J56_21110</name>
</gene>
<evidence type="ECO:0008006" key="4">
    <source>
        <dbReference type="Google" id="ProtNLM"/>
    </source>
</evidence>
<keyword evidence="3" id="KW-1185">Reference proteome</keyword>
<reference evidence="2 3" key="1">
    <citation type="submission" date="2023-01" db="EMBL/GenBank/DDBJ databases">
        <title>Draft genome sequence of Nocardiopsis sp. RSe5-2 isolated from halophytes.</title>
        <authorList>
            <person name="Duangmal K."/>
            <person name="Chantavorakit T."/>
        </authorList>
    </citation>
    <scope>NUCLEOTIDE SEQUENCE [LARGE SCALE GENOMIC DNA]</scope>
    <source>
        <strain evidence="2 3">RSe5-2</strain>
    </source>
</reference>
<evidence type="ECO:0000313" key="2">
    <source>
        <dbReference type="EMBL" id="MDA2813159.1"/>
    </source>
</evidence>
<accession>A0ABT4U885</accession>
<proteinExistence type="predicted"/>
<feature type="region of interest" description="Disordered" evidence="1">
    <location>
        <begin position="85"/>
        <end position="202"/>
    </location>
</feature>